<dbReference type="RefSeq" id="WP_101253346.1">
    <property type="nucleotide sequence ID" value="NZ_PIUM01000043.1"/>
</dbReference>
<evidence type="ECO:0000256" key="2">
    <source>
        <dbReference type="ARBA" id="ARBA00023015"/>
    </source>
</evidence>
<dbReference type="InterPro" id="IPR005119">
    <property type="entry name" value="LysR_subst-bd"/>
</dbReference>
<keyword evidence="7" id="KW-1185">Reference proteome</keyword>
<dbReference type="SUPFAM" id="SSF53850">
    <property type="entry name" value="Periplasmic binding protein-like II"/>
    <property type="match status" value="1"/>
</dbReference>
<proteinExistence type="inferred from homology"/>
<accession>A0A2N3PN42</accession>
<dbReference type="FunFam" id="3.40.190.290:FF:000001">
    <property type="entry name" value="Transcriptional regulator, LysR family"/>
    <property type="match status" value="1"/>
</dbReference>
<reference evidence="7" key="1">
    <citation type="submission" date="2017-12" db="EMBL/GenBank/DDBJ databases">
        <title>Draft genome sequence of Telmatospirillum siberiense 26-4b1T, an acidotolerant peatland alphaproteobacterium potentially involved in sulfur cycling.</title>
        <authorList>
            <person name="Hausmann B."/>
            <person name="Pjevac P."/>
            <person name="Schreck K."/>
            <person name="Herbold C.W."/>
            <person name="Daims H."/>
            <person name="Wagner M."/>
            <person name="Pester M."/>
            <person name="Loy A."/>
        </authorList>
    </citation>
    <scope>NUCLEOTIDE SEQUENCE [LARGE SCALE GENOMIC DNA]</scope>
    <source>
        <strain evidence="7">26-4b1</strain>
    </source>
</reference>
<comment type="similarity">
    <text evidence="1">Belongs to the LysR transcriptional regulatory family.</text>
</comment>
<dbReference type="Gene3D" id="1.10.10.10">
    <property type="entry name" value="Winged helix-like DNA-binding domain superfamily/Winged helix DNA-binding domain"/>
    <property type="match status" value="1"/>
</dbReference>
<keyword evidence="2" id="KW-0805">Transcription regulation</keyword>
<dbReference type="SUPFAM" id="SSF46785">
    <property type="entry name" value="Winged helix' DNA-binding domain"/>
    <property type="match status" value="1"/>
</dbReference>
<dbReference type="GO" id="GO:0006351">
    <property type="term" value="P:DNA-templated transcription"/>
    <property type="evidence" value="ECO:0007669"/>
    <property type="project" value="TreeGrafter"/>
</dbReference>
<evidence type="ECO:0000259" key="5">
    <source>
        <dbReference type="PROSITE" id="PS50931"/>
    </source>
</evidence>
<dbReference type="EMBL" id="PIUM01000043">
    <property type="protein sequence ID" value="PKU21814.1"/>
    <property type="molecule type" value="Genomic_DNA"/>
</dbReference>
<dbReference type="InterPro" id="IPR058163">
    <property type="entry name" value="LysR-type_TF_proteobact-type"/>
</dbReference>
<evidence type="ECO:0000313" key="7">
    <source>
        <dbReference type="Proteomes" id="UP000233293"/>
    </source>
</evidence>
<dbReference type="Pfam" id="PF00126">
    <property type="entry name" value="HTH_1"/>
    <property type="match status" value="1"/>
</dbReference>
<evidence type="ECO:0000256" key="3">
    <source>
        <dbReference type="ARBA" id="ARBA00023125"/>
    </source>
</evidence>
<dbReference type="InterPro" id="IPR036388">
    <property type="entry name" value="WH-like_DNA-bd_sf"/>
</dbReference>
<sequence>MDRLDELEVLIAIIDEGSLIGAARRLRRSPPAVTRTLAMLEDRVGERLVERTTRKLSATERGFRLAERARTMLTEYEAMMTEGGFGPLCGLLRVTAPVQFGRRHVAPLVSSFLDAFPDMQVELVLNDRNLDLIEEGLDVAVRIGHLDDSTLLVRRVGEVRRVLVASPDYLARHGAPQTPEDLSRHATIFGTLRSGSLEWRFEVGGRTTVVRLRPRLLVNEIEAQLIAARAGRGIARLLSYQVADDVATGSLVRLLPAFEPPPWPVQLVVRGGRHMAPKIRAFLDHAGDALRKLPVIHGPAEEVSDR</sequence>
<evidence type="ECO:0000256" key="4">
    <source>
        <dbReference type="ARBA" id="ARBA00023163"/>
    </source>
</evidence>
<dbReference type="PROSITE" id="PS50931">
    <property type="entry name" value="HTH_LYSR"/>
    <property type="match status" value="1"/>
</dbReference>
<name>A0A2N3PN42_9PROT</name>
<dbReference type="CDD" id="cd08471">
    <property type="entry name" value="PBP2_CrgA_like_2"/>
    <property type="match status" value="1"/>
</dbReference>
<dbReference type="PANTHER" id="PTHR30537:SF5">
    <property type="entry name" value="HTH-TYPE TRANSCRIPTIONAL ACTIVATOR TTDR-RELATED"/>
    <property type="match status" value="1"/>
</dbReference>
<dbReference type="GO" id="GO:0043565">
    <property type="term" value="F:sequence-specific DNA binding"/>
    <property type="evidence" value="ECO:0007669"/>
    <property type="project" value="TreeGrafter"/>
</dbReference>
<evidence type="ECO:0000256" key="1">
    <source>
        <dbReference type="ARBA" id="ARBA00009437"/>
    </source>
</evidence>
<dbReference type="AlphaFoldDB" id="A0A2N3PN42"/>
<dbReference type="Gene3D" id="3.40.190.290">
    <property type="match status" value="1"/>
</dbReference>
<feature type="domain" description="HTH lysR-type" evidence="5">
    <location>
        <begin position="1"/>
        <end position="59"/>
    </location>
</feature>
<dbReference type="InterPro" id="IPR036390">
    <property type="entry name" value="WH_DNA-bd_sf"/>
</dbReference>
<dbReference type="GO" id="GO:0003700">
    <property type="term" value="F:DNA-binding transcription factor activity"/>
    <property type="evidence" value="ECO:0007669"/>
    <property type="project" value="InterPro"/>
</dbReference>
<dbReference type="OrthoDB" id="9812435at2"/>
<dbReference type="Proteomes" id="UP000233293">
    <property type="component" value="Unassembled WGS sequence"/>
</dbReference>
<dbReference type="Pfam" id="PF03466">
    <property type="entry name" value="LysR_substrate"/>
    <property type="match status" value="1"/>
</dbReference>
<evidence type="ECO:0000313" key="6">
    <source>
        <dbReference type="EMBL" id="PKU21814.1"/>
    </source>
</evidence>
<dbReference type="InterPro" id="IPR000847">
    <property type="entry name" value="LysR_HTH_N"/>
</dbReference>
<comment type="caution">
    <text evidence="6">The sequence shown here is derived from an EMBL/GenBank/DDBJ whole genome shotgun (WGS) entry which is preliminary data.</text>
</comment>
<protein>
    <submittedName>
        <fullName evidence="6">Transcriptional regulator</fullName>
    </submittedName>
</protein>
<keyword evidence="3" id="KW-0238">DNA-binding</keyword>
<organism evidence="6 7">
    <name type="scientific">Telmatospirillum siberiense</name>
    <dbReference type="NCBI Taxonomy" id="382514"/>
    <lineage>
        <taxon>Bacteria</taxon>
        <taxon>Pseudomonadati</taxon>
        <taxon>Pseudomonadota</taxon>
        <taxon>Alphaproteobacteria</taxon>
        <taxon>Rhodospirillales</taxon>
        <taxon>Rhodospirillaceae</taxon>
        <taxon>Telmatospirillum</taxon>
    </lineage>
</organism>
<gene>
    <name evidence="6" type="ORF">CWS72_24815</name>
</gene>
<keyword evidence="4" id="KW-0804">Transcription</keyword>
<dbReference type="PANTHER" id="PTHR30537">
    <property type="entry name" value="HTH-TYPE TRANSCRIPTIONAL REGULATOR"/>
    <property type="match status" value="1"/>
</dbReference>